<dbReference type="NCBIfam" id="TIGR00208">
    <property type="entry name" value="fliS"/>
    <property type="match status" value="1"/>
</dbReference>
<proteinExistence type="inferred from homology"/>
<dbReference type="GO" id="GO:0071973">
    <property type="term" value="P:bacterial-type flagellum-dependent cell motility"/>
    <property type="evidence" value="ECO:0007669"/>
    <property type="project" value="TreeGrafter"/>
</dbReference>
<organism evidence="7 8">
    <name type="scientific">Romboutsia maritimum</name>
    <dbReference type="NCBI Taxonomy" id="2020948"/>
    <lineage>
        <taxon>Bacteria</taxon>
        <taxon>Bacillati</taxon>
        <taxon>Bacillota</taxon>
        <taxon>Clostridia</taxon>
        <taxon>Peptostreptococcales</taxon>
        <taxon>Peptostreptococcaceae</taxon>
        <taxon>Romboutsia</taxon>
    </lineage>
</organism>
<dbReference type="CDD" id="cd16098">
    <property type="entry name" value="FliS"/>
    <property type="match status" value="1"/>
</dbReference>
<keyword evidence="7" id="KW-0282">Flagellum</keyword>
<dbReference type="GO" id="GO:0044780">
    <property type="term" value="P:bacterial-type flagellum assembly"/>
    <property type="evidence" value="ECO:0007669"/>
    <property type="project" value="InterPro"/>
</dbReference>
<comment type="similarity">
    <text evidence="2 6">Belongs to the FliS family.</text>
</comment>
<dbReference type="PIRSF" id="PIRSF039090">
    <property type="entry name" value="Flis"/>
    <property type="match status" value="1"/>
</dbReference>
<dbReference type="GO" id="GO:0005829">
    <property type="term" value="C:cytosol"/>
    <property type="evidence" value="ECO:0007669"/>
    <property type="project" value="UniProtKB-SubCell"/>
</dbReference>
<name>A0A371IVJ3_9FIRM</name>
<keyword evidence="3 6" id="KW-0963">Cytoplasm</keyword>
<evidence type="ECO:0000256" key="3">
    <source>
        <dbReference type="ARBA" id="ARBA00022490"/>
    </source>
</evidence>
<evidence type="ECO:0000256" key="6">
    <source>
        <dbReference type="PIRNR" id="PIRNR039090"/>
    </source>
</evidence>
<comment type="caution">
    <text evidence="7">The sequence shown here is derived from an EMBL/GenBank/DDBJ whole genome shotgun (WGS) entry which is preliminary data.</text>
</comment>
<evidence type="ECO:0000256" key="2">
    <source>
        <dbReference type="ARBA" id="ARBA00008787"/>
    </source>
</evidence>
<dbReference type="InterPro" id="IPR003713">
    <property type="entry name" value="FliS"/>
</dbReference>
<keyword evidence="7" id="KW-0969">Cilium</keyword>
<dbReference type="PANTHER" id="PTHR34773">
    <property type="entry name" value="FLAGELLAR SECRETION CHAPERONE FLIS"/>
    <property type="match status" value="1"/>
</dbReference>
<keyword evidence="7" id="KW-0966">Cell projection</keyword>
<evidence type="ECO:0000256" key="1">
    <source>
        <dbReference type="ARBA" id="ARBA00004514"/>
    </source>
</evidence>
<dbReference type="Proteomes" id="UP000243494">
    <property type="component" value="Unassembled WGS sequence"/>
</dbReference>
<dbReference type="AlphaFoldDB" id="A0A371IVJ3"/>
<dbReference type="PANTHER" id="PTHR34773:SF1">
    <property type="entry name" value="FLAGELLAR SECRETION CHAPERONE FLIS"/>
    <property type="match status" value="1"/>
</dbReference>
<dbReference type="OrthoDB" id="1524959at2"/>
<gene>
    <name evidence="7" type="primary">fliS</name>
    <name evidence="7" type="ORF">CHF27_002370</name>
</gene>
<dbReference type="Pfam" id="PF02561">
    <property type="entry name" value="FliS"/>
    <property type="match status" value="1"/>
</dbReference>
<dbReference type="EMBL" id="NOJZ02000002">
    <property type="protein sequence ID" value="RDY24504.1"/>
    <property type="molecule type" value="Genomic_DNA"/>
</dbReference>
<keyword evidence="5" id="KW-0143">Chaperone</keyword>
<keyword evidence="8" id="KW-1185">Reference proteome</keyword>
<dbReference type="SUPFAM" id="SSF101116">
    <property type="entry name" value="Flagellar export chaperone FliS"/>
    <property type="match status" value="1"/>
</dbReference>
<evidence type="ECO:0000313" key="8">
    <source>
        <dbReference type="Proteomes" id="UP000243494"/>
    </source>
</evidence>
<protein>
    <recommendedName>
        <fullName evidence="6">Flagellar secretion chaperone FliS</fullName>
    </recommendedName>
</protein>
<evidence type="ECO:0000313" key="7">
    <source>
        <dbReference type="EMBL" id="RDY24504.1"/>
    </source>
</evidence>
<dbReference type="Gene3D" id="1.20.120.340">
    <property type="entry name" value="Flagellar protein FliS"/>
    <property type="match status" value="1"/>
</dbReference>
<keyword evidence="4 6" id="KW-1005">Bacterial flagellum biogenesis</keyword>
<dbReference type="RefSeq" id="WP_095405890.1">
    <property type="nucleotide sequence ID" value="NZ_NOJZ02000002.1"/>
</dbReference>
<evidence type="ECO:0000256" key="5">
    <source>
        <dbReference type="ARBA" id="ARBA00023186"/>
    </source>
</evidence>
<accession>A0A371IVJ3</accession>
<dbReference type="InterPro" id="IPR036584">
    <property type="entry name" value="FliS_sf"/>
</dbReference>
<comment type="subcellular location">
    <subcellularLocation>
        <location evidence="1 6">Cytoplasm</location>
        <location evidence="1 6">Cytosol</location>
    </subcellularLocation>
</comment>
<reference evidence="7 8" key="1">
    <citation type="journal article" date="2017" name="Genome Announc.">
        <title>Draft Genome Sequence of Romboutsia maritimum sp. nov. Strain CCRI-22766(T), Isolated from Coastal Estuarine Mud.</title>
        <authorList>
            <person name="Maheux A.F."/>
            <person name="Boudreau D.K."/>
            <person name="Berube E."/>
            <person name="Boissinot M."/>
            <person name="Raymond F."/>
            <person name="Brodeur S."/>
            <person name="Corbeil J."/>
            <person name="Brightwell G."/>
            <person name="Broda D."/>
            <person name="Omar R.F."/>
            <person name="Bergeron M.G."/>
        </authorList>
    </citation>
    <scope>NUCLEOTIDE SEQUENCE [LARGE SCALE GENOMIC DNA]</scope>
    <source>
        <strain evidence="7 8">CCRI-22766</strain>
    </source>
</reference>
<sequence length="127" mass="14886">MYATNPYNAYKQNSVNTASKEQLLLMLVDGAVKYTKIARLAIMEKDMSRAHKELVRVQDIFIELMVTIDRNLGKHMNDLYNIYDYIKSELIRANIKKDISIIDNVLPLIEEVRNMWHDVDKKIKISK</sequence>
<evidence type="ECO:0000256" key="4">
    <source>
        <dbReference type="ARBA" id="ARBA00022795"/>
    </source>
</evidence>